<evidence type="ECO:0000313" key="1">
    <source>
        <dbReference type="EMBL" id="MDB9222413.1"/>
    </source>
</evidence>
<evidence type="ECO:0000313" key="2">
    <source>
        <dbReference type="Proteomes" id="UP001212263"/>
    </source>
</evidence>
<proteinExistence type="predicted"/>
<comment type="caution">
    <text evidence="1">The sequence shown here is derived from an EMBL/GenBank/DDBJ whole genome shotgun (WGS) entry which is preliminary data.</text>
</comment>
<evidence type="ECO:0008006" key="3">
    <source>
        <dbReference type="Google" id="ProtNLM"/>
    </source>
</evidence>
<name>A0AAW6FH17_9BACT</name>
<organism evidence="1 2">
    <name type="scientific">Odoribacter splanchnicus</name>
    <dbReference type="NCBI Taxonomy" id="28118"/>
    <lineage>
        <taxon>Bacteria</taxon>
        <taxon>Pseudomonadati</taxon>
        <taxon>Bacteroidota</taxon>
        <taxon>Bacteroidia</taxon>
        <taxon>Bacteroidales</taxon>
        <taxon>Odoribacteraceae</taxon>
        <taxon>Odoribacter</taxon>
    </lineage>
</organism>
<sequence length="61" mass="6417">MKKVFLLAAGLAMILTACQKEESLSDPGGVCTQAITVTIPQELQTRAMAADFGNGSAYAKR</sequence>
<dbReference type="RefSeq" id="WP_140398527.1">
    <property type="nucleotide sequence ID" value="NZ_CABJFF010000008.1"/>
</dbReference>
<reference evidence="1" key="1">
    <citation type="submission" date="2023-01" db="EMBL/GenBank/DDBJ databases">
        <title>Human gut microbiome strain richness.</title>
        <authorList>
            <person name="Chen-Liaw A."/>
        </authorList>
    </citation>
    <scope>NUCLEOTIDE SEQUENCE</scope>
    <source>
        <strain evidence="1">RTP21484st1_B7_RTP21484_190118</strain>
    </source>
</reference>
<dbReference type="PROSITE" id="PS51257">
    <property type="entry name" value="PROKAR_LIPOPROTEIN"/>
    <property type="match status" value="1"/>
</dbReference>
<accession>A0AAW6FH17</accession>
<protein>
    <recommendedName>
        <fullName evidence="3">Lipoprotein</fullName>
    </recommendedName>
</protein>
<dbReference type="AlphaFoldDB" id="A0AAW6FH17"/>
<dbReference type="EMBL" id="JAQMRD010000005">
    <property type="protein sequence ID" value="MDB9222413.1"/>
    <property type="molecule type" value="Genomic_DNA"/>
</dbReference>
<dbReference type="Proteomes" id="UP001212263">
    <property type="component" value="Unassembled WGS sequence"/>
</dbReference>
<gene>
    <name evidence="1" type="ORF">PN645_05250</name>
</gene>